<dbReference type="FunFam" id="1.20.1740.10:FF:000013">
    <property type="entry name" value="Solute carrier family 12 member"/>
    <property type="match status" value="1"/>
</dbReference>
<evidence type="ECO:0000256" key="1">
    <source>
        <dbReference type="ARBA" id="ARBA00004141"/>
    </source>
</evidence>
<dbReference type="GO" id="GO:0005774">
    <property type="term" value="C:vacuolar membrane"/>
    <property type="evidence" value="ECO:0007669"/>
    <property type="project" value="TreeGrafter"/>
</dbReference>
<sequence>MSKFLSASRGLETLKDQLTRRGTIDPTTARPSFRFWRRMTRAQSQPPAADPQYGVPFSHSITLTEEQHHKKSSSSSHKLGTFSGVYVPNTLNLISVLMFLRFGFLLGMGGLFQMLLMLLLTFGIALLSALSLSAIATNGTVRGGGAYYMISRSLGPEFGGSVGVVFFGGQVLNAGLNVVSFVESMLNLFGETHGSIHRFLPESYWYTFGYGTLLLLLCTSICLLGSGLFSRCGNVLYWIMLASIISIPLSALFNPRTASNGGYKYFTGPSISTLRENLWPYIPPKEDHVPKIYRTFQGLFGVFFVVGAGVFGGASMSGDLARPSISIPSGTLWSALTAFVAYGVVIVSLACTVRREGLVRDMGVLEEIAGVWWSVEAGVWASSLFSSLLGVIGSAKLLQAIARDDLLPLMGPLAQGTPSNDEPTIAVLVTYLLIQLTLLADINQIASFITLTFLLTFAVVNLACFLLTLSSAPSWRPRFRWYSAWTAGVGAVVCVGVGVGVDRVWAGVSAGGTGVLWVLILYLGSPKSWGDVSTSLMYHQVRKYLLRLNTKKEHVKYWRPQILLLVNNARNSWNLIQFANHLKKGALYILGHVIVGEFDDCLSELKKEKAAWAKFIEMSRVKAFMQLSVAPSVVWGVRNIVLSAGLGKLAPNIVMMSFVNLTDLRPPTPAPSIASLRNRNVAKGKVRIEVKGQLPTDTFRSEMAIKVQEWVEVVEDVLSLNMNLAISKGFADLDLPMKGRRVEGKKYIDLWPIQMSAEIADDTQVRAQSFDTYTMILQMGTILHTVPAWKKYVLRVIVFVEYAQDVAVERARVQELLDNLRIVAELVVLYLDSGRVQAYEHIVKGRVRPSAEADRLEEMLAHEEWWREIKSKRDAGQAVAVHDSPNARRRSSVSVGAAVTAAASVASATGSMPRRRSSISNLRSLKEGRLSMQIGLPHPDLFNQHGGFSDSSDEDLLSDEEDVDDTWVGGIGHEAMEGSAMLSSSSEDDRAKAQGSVSQSGESFYQTPEASTAALLPSFTNYSPTRTRDRTGRSYNDRSPLEDEDKNGGSRPGTSSTPGPSASPIPPLQLNDVEEGDSNRPTITFVDTPRPLRASPTPMASALEFNDLPSRGQHLIINDLIRTYSSDEASVVFTTLPVPVHGTHEDPERSWRYVEDLEVLCEGIPPVLLMYSTSLTVTMAL</sequence>
<keyword evidence="12" id="KW-1185">Reference proteome</keyword>
<evidence type="ECO:0000256" key="3">
    <source>
        <dbReference type="ARBA" id="ARBA00022448"/>
    </source>
</evidence>
<dbReference type="PANTHER" id="PTHR11827:SF72">
    <property type="entry name" value="GH08340P"/>
    <property type="match status" value="1"/>
</dbReference>
<organism evidence="11 12">
    <name type="scientific">Saitoella complicata (strain BCRC 22490 / CBS 7301 / JCM 7358 / NBRC 10748 / NRRL Y-17804)</name>
    <dbReference type="NCBI Taxonomy" id="698492"/>
    <lineage>
        <taxon>Eukaryota</taxon>
        <taxon>Fungi</taxon>
        <taxon>Dikarya</taxon>
        <taxon>Ascomycota</taxon>
        <taxon>Taphrinomycotina</taxon>
        <taxon>Taphrinomycotina incertae sedis</taxon>
        <taxon>Saitoella</taxon>
    </lineage>
</organism>
<feature type="transmembrane region" description="Helical" evidence="8">
    <location>
        <begin position="332"/>
        <end position="353"/>
    </location>
</feature>
<dbReference type="STRING" id="698492.A0A0E9NNW2"/>
<feature type="transmembrane region" description="Helical" evidence="8">
    <location>
        <begin position="292"/>
        <end position="312"/>
    </location>
</feature>
<feature type="compositionally biased region" description="Acidic residues" evidence="7">
    <location>
        <begin position="951"/>
        <end position="961"/>
    </location>
</feature>
<dbReference type="OMA" id="NIKYWRP"/>
<name>A0A0E9NNW2_SAICN</name>
<keyword evidence="3" id="KW-0813">Transport</keyword>
<comment type="caution">
    <text evidence="11">The sequence shown here is derived from an EMBL/GenBank/DDBJ whole genome shotgun (WGS) entry which is preliminary data.</text>
</comment>
<feature type="transmembrane region" description="Helical" evidence="8">
    <location>
        <begin position="235"/>
        <end position="254"/>
    </location>
</feature>
<feature type="compositionally biased region" description="Polar residues" evidence="7">
    <location>
        <begin position="995"/>
        <end position="1010"/>
    </location>
</feature>
<feature type="domain" description="SLC12A transporter C-terminal" evidence="10">
    <location>
        <begin position="574"/>
        <end position="658"/>
    </location>
</feature>
<evidence type="ECO:0000313" key="11">
    <source>
        <dbReference type="EMBL" id="GAO51361.1"/>
    </source>
</evidence>
<reference evidence="11 12" key="1">
    <citation type="journal article" date="2011" name="J. Gen. Appl. Microbiol.">
        <title>Draft genome sequencing of the enigmatic yeast Saitoella complicata.</title>
        <authorList>
            <person name="Nishida H."/>
            <person name="Hamamoto M."/>
            <person name="Sugiyama J."/>
        </authorList>
    </citation>
    <scope>NUCLEOTIDE SEQUENCE [LARGE SCALE GENOMIC DNA]</scope>
    <source>
        <strain evidence="11 12">NRRL Y-17804</strain>
    </source>
</reference>
<dbReference type="GO" id="GO:0034486">
    <property type="term" value="P:vacuolar transmembrane transport"/>
    <property type="evidence" value="ECO:0007669"/>
    <property type="project" value="TreeGrafter"/>
</dbReference>
<dbReference type="Pfam" id="PF03522">
    <property type="entry name" value="SLC12"/>
    <property type="match status" value="1"/>
</dbReference>
<evidence type="ECO:0000256" key="7">
    <source>
        <dbReference type="SAM" id="MobiDB-lite"/>
    </source>
</evidence>
<keyword evidence="6 8" id="KW-0472">Membrane</keyword>
<reference evidence="11 12" key="3">
    <citation type="journal article" date="2015" name="Genome Announc.">
        <title>Draft Genome Sequence of the Archiascomycetous Yeast Saitoella complicata.</title>
        <authorList>
            <person name="Yamauchi K."/>
            <person name="Kondo S."/>
            <person name="Hamamoto M."/>
            <person name="Takahashi Y."/>
            <person name="Ogura Y."/>
            <person name="Hayashi T."/>
            <person name="Nishida H."/>
        </authorList>
    </citation>
    <scope>NUCLEOTIDE SEQUENCE [LARGE SCALE GENOMIC DNA]</scope>
    <source>
        <strain evidence="11 12">NRRL Y-17804</strain>
    </source>
</reference>
<dbReference type="Pfam" id="PF00324">
    <property type="entry name" value="AA_permease"/>
    <property type="match status" value="1"/>
</dbReference>
<dbReference type="AlphaFoldDB" id="A0A0E9NNW2"/>
<dbReference type="InterPro" id="IPR018491">
    <property type="entry name" value="SLC12_C"/>
</dbReference>
<feature type="region of interest" description="Disordered" evidence="7">
    <location>
        <begin position="941"/>
        <end position="961"/>
    </location>
</feature>
<feature type="transmembrane region" description="Helical" evidence="8">
    <location>
        <begin position="481"/>
        <end position="499"/>
    </location>
</feature>
<dbReference type="InterPro" id="IPR004842">
    <property type="entry name" value="SLC12A_fam"/>
</dbReference>
<dbReference type="GO" id="GO:0055064">
    <property type="term" value="P:chloride ion homeostasis"/>
    <property type="evidence" value="ECO:0007669"/>
    <property type="project" value="TreeGrafter"/>
</dbReference>
<reference evidence="11 12" key="2">
    <citation type="journal article" date="2014" name="J. Gen. Appl. Microbiol.">
        <title>The early diverging ascomycetous budding yeast Saitoella complicata has three histone deacetylases belonging to the Clr6, Hos2, and Rpd3 lineages.</title>
        <authorList>
            <person name="Nishida H."/>
            <person name="Matsumoto T."/>
            <person name="Kondo S."/>
            <person name="Hamamoto M."/>
            <person name="Yoshikawa H."/>
        </authorList>
    </citation>
    <scope>NUCLEOTIDE SEQUENCE [LARGE SCALE GENOMIC DNA]</scope>
    <source>
        <strain evidence="11 12">NRRL Y-17804</strain>
    </source>
</reference>
<evidence type="ECO:0000256" key="6">
    <source>
        <dbReference type="ARBA" id="ARBA00023136"/>
    </source>
</evidence>
<accession>A0A0E9NNW2</accession>
<feature type="region of interest" description="Disordered" evidence="7">
    <location>
        <begin position="979"/>
        <end position="1097"/>
    </location>
</feature>
<feature type="transmembrane region" description="Helical" evidence="8">
    <location>
        <begin position="90"/>
        <end position="108"/>
    </location>
</feature>
<feature type="transmembrane region" description="Helical" evidence="8">
    <location>
        <begin position="203"/>
        <end position="229"/>
    </location>
</feature>
<evidence type="ECO:0000259" key="10">
    <source>
        <dbReference type="Pfam" id="PF03522"/>
    </source>
</evidence>
<feature type="domain" description="Amino acid permease/ SLC12A" evidence="9">
    <location>
        <begin position="85"/>
        <end position="563"/>
    </location>
</feature>
<evidence type="ECO:0000259" key="9">
    <source>
        <dbReference type="Pfam" id="PF00324"/>
    </source>
</evidence>
<dbReference type="InterPro" id="IPR004841">
    <property type="entry name" value="AA-permease/SLC12A_dom"/>
</dbReference>
<protein>
    <recommendedName>
        <fullName evidence="13">Amino acid permease/ SLC12A domain-containing protein</fullName>
    </recommendedName>
</protein>
<evidence type="ECO:0000256" key="8">
    <source>
        <dbReference type="SAM" id="Phobius"/>
    </source>
</evidence>
<evidence type="ECO:0000256" key="2">
    <source>
        <dbReference type="ARBA" id="ARBA00010593"/>
    </source>
</evidence>
<dbReference type="PANTHER" id="PTHR11827">
    <property type="entry name" value="SOLUTE CARRIER FAMILY 12, CATION COTRANSPORTERS"/>
    <property type="match status" value="1"/>
</dbReference>
<dbReference type="Gene3D" id="1.20.1740.10">
    <property type="entry name" value="Amino acid/polyamine transporter I"/>
    <property type="match status" value="1"/>
</dbReference>
<keyword evidence="5 8" id="KW-1133">Transmembrane helix</keyword>
<evidence type="ECO:0000313" key="12">
    <source>
        <dbReference type="Proteomes" id="UP000033140"/>
    </source>
</evidence>
<dbReference type="GO" id="GO:0015379">
    <property type="term" value="F:potassium:chloride symporter activity"/>
    <property type="evidence" value="ECO:0007669"/>
    <property type="project" value="TreeGrafter"/>
</dbReference>
<comment type="similarity">
    <text evidence="2">Belongs to the SLC12A transporter family.</text>
</comment>
<feature type="transmembrane region" description="Helical" evidence="8">
    <location>
        <begin position="505"/>
        <end position="524"/>
    </location>
</feature>
<feature type="transmembrane region" description="Helical" evidence="8">
    <location>
        <begin position="448"/>
        <end position="469"/>
    </location>
</feature>
<evidence type="ECO:0000256" key="5">
    <source>
        <dbReference type="ARBA" id="ARBA00022989"/>
    </source>
</evidence>
<feature type="transmembrane region" description="Helical" evidence="8">
    <location>
        <begin position="115"/>
        <end position="138"/>
    </location>
</feature>
<keyword evidence="4 8" id="KW-0812">Transmembrane</keyword>
<evidence type="ECO:0000256" key="4">
    <source>
        <dbReference type="ARBA" id="ARBA00022692"/>
    </source>
</evidence>
<gene>
    <name evidence="11" type="ORF">G7K_5463-t1</name>
</gene>
<evidence type="ECO:0008006" key="13">
    <source>
        <dbReference type="Google" id="ProtNLM"/>
    </source>
</evidence>
<dbReference type="Proteomes" id="UP000033140">
    <property type="component" value="Unassembled WGS sequence"/>
</dbReference>
<feature type="compositionally biased region" description="Basic and acidic residues" evidence="7">
    <location>
        <begin position="1026"/>
        <end position="1041"/>
    </location>
</feature>
<dbReference type="EMBL" id="BACD03000045">
    <property type="protein sequence ID" value="GAO51361.1"/>
    <property type="molecule type" value="Genomic_DNA"/>
</dbReference>
<proteinExistence type="inferred from homology"/>
<dbReference type="GO" id="GO:0055075">
    <property type="term" value="P:potassium ion homeostasis"/>
    <property type="evidence" value="ECO:0007669"/>
    <property type="project" value="TreeGrafter"/>
</dbReference>
<dbReference type="GO" id="GO:0006884">
    <property type="term" value="P:cell volume homeostasis"/>
    <property type="evidence" value="ECO:0007669"/>
    <property type="project" value="TreeGrafter"/>
</dbReference>
<comment type="subcellular location">
    <subcellularLocation>
        <location evidence="1">Membrane</location>
        <topology evidence="1">Multi-pass membrane protein</topology>
    </subcellularLocation>
</comment>